<dbReference type="GeneID" id="7827713"/>
<dbReference type="PDB" id="6Z1P">
    <property type="method" value="EM"/>
    <property type="resolution" value="3.70 A"/>
    <property type="chains" value="Bx=1-719"/>
</dbReference>
<dbReference type="RefSeq" id="XP_001020377.3">
    <property type="nucleotide sequence ID" value="XM_001020377.3"/>
</dbReference>
<gene>
    <name evidence="2" type="ORF">TTHERM_00797930</name>
</gene>
<dbReference type="Proteomes" id="UP000009168">
    <property type="component" value="Unassembled WGS sequence"/>
</dbReference>
<dbReference type="InParanoid" id="Q23UD3"/>
<feature type="compositionally biased region" description="Basic and acidic residues" evidence="1">
    <location>
        <begin position="110"/>
        <end position="128"/>
    </location>
</feature>
<feature type="region of interest" description="Disordered" evidence="1">
    <location>
        <begin position="383"/>
        <end position="412"/>
    </location>
</feature>
<reference evidence="3" key="1">
    <citation type="journal article" date="2006" name="PLoS Biol.">
        <title>Macronuclear genome sequence of the ciliate Tetrahymena thermophila, a model eukaryote.</title>
        <authorList>
            <person name="Eisen J.A."/>
            <person name="Coyne R.S."/>
            <person name="Wu M."/>
            <person name="Wu D."/>
            <person name="Thiagarajan M."/>
            <person name="Wortman J.R."/>
            <person name="Badger J.H."/>
            <person name="Ren Q."/>
            <person name="Amedeo P."/>
            <person name="Jones K.M."/>
            <person name="Tallon L.J."/>
            <person name="Delcher A.L."/>
            <person name="Salzberg S.L."/>
            <person name="Silva J.C."/>
            <person name="Haas B.J."/>
            <person name="Majoros W.H."/>
            <person name="Farzad M."/>
            <person name="Carlton J.M."/>
            <person name="Smith R.K. Jr."/>
            <person name="Garg J."/>
            <person name="Pearlman R.E."/>
            <person name="Karrer K.M."/>
            <person name="Sun L."/>
            <person name="Manning G."/>
            <person name="Elde N.C."/>
            <person name="Turkewitz A.P."/>
            <person name="Asai D.J."/>
            <person name="Wilkes D.E."/>
            <person name="Wang Y."/>
            <person name="Cai H."/>
            <person name="Collins K."/>
            <person name="Stewart B.A."/>
            <person name="Lee S.R."/>
            <person name="Wilamowska K."/>
            <person name="Weinberg Z."/>
            <person name="Ruzzo W.L."/>
            <person name="Wloga D."/>
            <person name="Gaertig J."/>
            <person name="Frankel J."/>
            <person name="Tsao C.-C."/>
            <person name="Gorovsky M.A."/>
            <person name="Keeling P.J."/>
            <person name="Waller R.F."/>
            <person name="Patron N.J."/>
            <person name="Cherry J.M."/>
            <person name="Stover N.A."/>
            <person name="Krieger C.J."/>
            <person name="del Toro C."/>
            <person name="Ryder H.F."/>
            <person name="Williamson S.C."/>
            <person name="Barbeau R.A."/>
            <person name="Hamilton E.P."/>
            <person name="Orias E."/>
        </authorList>
    </citation>
    <scope>NUCLEOTIDE SEQUENCE [LARGE SCALE GENOMIC DNA]</scope>
    <source>
        <strain evidence="3">SB210</strain>
    </source>
</reference>
<dbReference type="AlphaFoldDB" id="Q23UD3"/>
<sequence>MKIKIVYENLFRVINEGQLKSKRVKKLINFNKEELIYISKCCDMIKALKSVQRQLVFVQKAKFCSVPNQNNQGQGSNTNEPQQQAAAAATTTASQAEKPQQPAFLNANKDAQKDQKKTQNHEQKDQKQHQNQSSIYGSKINVGNSEEIKKSIQKSVNDFSSTYKLNLSDKKIKAGNKQTFAKKQDQESISKKKEKLLKGIQPTDEKLVDKHIGNVPIAQQIVVDKLKKYALRVSDTKRIHDKLKSEEGVDFSYVEPRNLEILNSFVHRKSEEMEELISTYLGVNQTLSKEEQLDDWRQQQALDHINFTPETMGKPEVFYPGSDRGPHPLDDPQNYIQWYEKHCPLPYRPLIDQMVQMTDMKITDNNMPSYIKKWIDQIQEDPQEDLDQEKEDDQEEDLDSDEEADMSEDEDVGLTDNKAQNDELEQQLCSVVGGGQGVFFYRTNPLPRLQVDNTSLWSLDQNSELPEDTSPEEQIINCEGNITFHSGLQDYEIPAFPETLSSYITHYQIPSIEKWSIFRQFPNMYHWWQKFYETNKKLSEQPLVRYQYSGLPSVYTYFYTMPEFARNNIVVQNVARCFEFNRPELNHQQKIMALNYAAKFSLPLDDLIVHAASQMIVSQKHFLTAKEEDRLKTVNQFYYEADTEAWDIHLAHEEHTIEQIENFQPPKRLGVDDIEEQLCDLPLEYYDNDDGFWNDFIKEKLNRNNAAYPATQGRAFFKH</sequence>
<organism evidence="2 3">
    <name type="scientific">Tetrahymena thermophila (strain SB210)</name>
    <dbReference type="NCBI Taxonomy" id="312017"/>
    <lineage>
        <taxon>Eukaryota</taxon>
        <taxon>Sar</taxon>
        <taxon>Alveolata</taxon>
        <taxon>Ciliophora</taxon>
        <taxon>Intramacronucleata</taxon>
        <taxon>Oligohymenophorea</taxon>
        <taxon>Hymenostomatida</taxon>
        <taxon>Tetrahymenina</taxon>
        <taxon>Tetrahymenidae</taxon>
        <taxon>Tetrahymena</taxon>
    </lineage>
</organism>
<proteinExistence type="evidence at protein level"/>
<name>Q23UD3_TETTS</name>
<feature type="compositionally biased region" description="Polar residues" evidence="1">
    <location>
        <begin position="129"/>
        <end position="140"/>
    </location>
</feature>
<evidence type="ECO:0000256" key="1">
    <source>
        <dbReference type="SAM" id="MobiDB-lite"/>
    </source>
</evidence>
<feature type="region of interest" description="Disordered" evidence="1">
    <location>
        <begin position="70"/>
        <end position="140"/>
    </location>
</feature>
<reference evidence="4" key="2">
    <citation type="journal article" date="2020" name="Elife">
        <title>Ciliate mitoribosome illuminates evolutionary steps of mitochondrial translation.</title>
        <authorList>
            <person name="Tobiasson V."/>
            <person name="Amunts A."/>
        </authorList>
    </citation>
    <scope>STRUCTURE BY ELECTRON MICROSCOPY (3.70 ANGSTROMS)</scope>
</reference>
<accession>Q23UD3</accession>
<keyword evidence="4" id="KW-0002">3D-structure</keyword>
<dbReference type="OrthoDB" id="301067at2759"/>
<dbReference type="EMBL" id="GG662628">
    <property type="protein sequence ID" value="EAS00132.3"/>
    <property type="molecule type" value="Genomic_DNA"/>
</dbReference>
<protein>
    <submittedName>
        <fullName evidence="2">Uncharacterized protein</fullName>
    </submittedName>
</protein>
<evidence type="ECO:0000313" key="2">
    <source>
        <dbReference type="EMBL" id="EAS00132.3"/>
    </source>
</evidence>
<feature type="compositionally biased region" description="Low complexity" evidence="1">
    <location>
        <begin position="82"/>
        <end position="96"/>
    </location>
</feature>
<dbReference type="KEGG" id="tet:TTHERM_00797930"/>
<dbReference type="STRING" id="312017.Q23UD3"/>
<dbReference type="HOGENOM" id="CLU_399838_0_0_1"/>
<dbReference type="eggNOG" id="ENOG502T1MV">
    <property type="taxonomic scope" value="Eukaryota"/>
</dbReference>
<keyword evidence="3" id="KW-1185">Reference proteome</keyword>
<evidence type="ECO:0007829" key="4">
    <source>
        <dbReference type="PDB" id="6Z1P"/>
    </source>
</evidence>
<dbReference type="EMDB" id="EMD-11032"/>
<evidence type="ECO:0000313" key="3">
    <source>
        <dbReference type="Proteomes" id="UP000009168"/>
    </source>
</evidence>